<dbReference type="PROSITE" id="PS50885">
    <property type="entry name" value="HAMP"/>
    <property type="match status" value="1"/>
</dbReference>
<dbReference type="SUPFAM" id="SSF158472">
    <property type="entry name" value="HAMP domain-like"/>
    <property type="match status" value="1"/>
</dbReference>
<dbReference type="AlphaFoldDB" id="A0A0K1EM08"/>
<gene>
    <name evidence="3" type="ORF">CMC5_058440</name>
</gene>
<dbReference type="GO" id="GO:0007165">
    <property type="term" value="P:signal transduction"/>
    <property type="evidence" value="ECO:0007669"/>
    <property type="project" value="InterPro"/>
</dbReference>
<feature type="domain" description="HAMP" evidence="2">
    <location>
        <begin position="183"/>
        <end position="235"/>
    </location>
</feature>
<keyword evidence="1" id="KW-0812">Transmembrane</keyword>
<evidence type="ECO:0000313" key="3">
    <source>
        <dbReference type="EMBL" id="AKT41638.1"/>
    </source>
</evidence>
<keyword evidence="1" id="KW-1133">Transmembrane helix</keyword>
<dbReference type="STRING" id="52.CMC5_058440"/>
<keyword evidence="4" id="KW-1185">Reference proteome</keyword>
<keyword evidence="1" id="KW-0472">Membrane</keyword>
<dbReference type="Gene3D" id="6.10.340.10">
    <property type="match status" value="1"/>
</dbReference>
<dbReference type="OrthoDB" id="5503435at2"/>
<protein>
    <recommendedName>
        <fullName evidence="2">HAMP domain-containing protein</fullName>
    </recommendedName>
</protein>
<feature type="transmembrane region" description="Helical" evidence="1">
    <location>
        <begin position="30"/>
        <end position="50"/>
    </location>
</feature>
<feature type="transmembrane region" description="Helical" evidence="1">
    <location>
        <begin position="159"/>
        <end position="181"/>
    </location>
</feature>
<dbReference type="KEGG" id="ccro:CMC5_058440"/>
<dbReference type="EMBL" id="CP012159">
    <property type="protein sequence ID" value="AKT41638.1"/>
    <property type="molecule type" value="Genomic_DNA"/>
</dbReference>
<dbReference type="Proteomes" id="UP000067626">
    <property type="component" value="Chromosome"/>
</dbReference>
<name>A0A0K1EM08_CHOCO</name>
<dbReference type="RefSeq" id="WP_050433391.1">
    <property type="nucleotide sequence ID" value="NZ_CP012159.1"/>
</dbReference>
<sequence length="276" mass="31092">MSDASSTVAHPQYHRSARNYLLDRRFQLKYAGMLAGIAAALSLALGIILWRTSSEIIRQSEAAVAQGKLTVAQGQETVKRHQQAIEQSRIASDIVKMNIAKEYRDYPELAKIFEEDTKGKEEKLTDDQSRLTRDAETLAQQAADLERHAGEVAQQQRTFLSLLVVVLSLLVVGIGLAGIVFTHKVAGPIFKMKRLLRQVGEGQLLVRERLRKGDELQHFFDTFEKMVDDLRARQQAEIAKVDVILEKIEASELEASQDGITLLKELRRDMRQQLDG</sequence>
<dbReference type="GO" id="GO:0016020">
    <property type="term" value="C:membrane"/>
    <property type="evidence" value="ECO:0007669"/>
    <property type="project" value="InterPro"/>
</dbReference>
<proteinExistence type="predicted"/>
<evidence type="ECO:0000256" key="1">
    <source>
        <dbReference type="SAM" id="Phobius"/>
    </source>
</evidence>
<accession>A0A0K1EM08</accession>
<dbReference type="InterPro" id="IPR003660">
    <property type="entry name" value="HAMP_dom"/>
</dbReference>
<evidence type="ECO:0000313" key="4">
    <source>
        <dbReference type="Proteomes" id="UP000067626"/>
    </source>
</evidence>
<reference evidence="3 4" key="1">
    <citation type="submission" date="2015-07" db="EMBL/GenBank/DDBJ databases">
        <title>Genome analysis of myxobacterium Chondromyces crocatus Cm c5 reveals a high potential for natural compound synthesis and the genetic basis for the loss of fruiting body formation.</title>
        <authorList>
            <person name="Zaburannyi N."/>
            <person name="Bunk B."/>
            <person name="Maier J."/>
            <person name="Overmann J."/>
            <person name="Mueller R."/>
        </authorList>
    </citation>
    <scope>NUCLEOTIDE SEQUENCE [LARGE SCALE GENOMIC DNA]</scope>
    <source>
        <strain evidence="3 4">Cm c5</strain>
    </source>
</reference>
<organism evidence="3 4">
    <name type="scientific">Chondromyces crocatus</name>
    <dbReference type="NCBI Taxonomy" id="52"/>
    <lineage>
        <taxon>Bacteria</taxon>
        <taxon>Pseudomonadati</taxon>
        <taxon>Myxococcota</taxon>
        <taxon>Polyangia</taxon>
        <taxon>Polyangiales</taxon>
        <taxon>Polyangiaceae</taxon>
        <taxon>Chondromyces</taxon>
    </lineage>
</organism>
<evidence type="ECO:0000259" key="2">
    <source>
        <dbReference type="PROSITE" id="PS50885"/>
    </source>
</evidence>